<accession>A0ABS7E590</accession>
<evidence type="ECO:0000259" key="6">
    <source>
        <dbReference type="Pfam" id="PF01048"/>
    </source>
</evidence>
<dbReference type="Pfam" id="PF01048">
    <property type="entry name" value="PNP_UDP_1"/>
    <property type="match status" value="1"/>
</dbReference>
<dbReference type="InterPro" id="IPR000845">
    <property type="entry name" value="Nucleoside_phosphorylase_d"/>
</dbReference>
<dbReference type="Proteomes" id="UP001195963">
    <property type="component" value="Unassembled WGS sequence"/>
</dbReference>
<dbReference type="NCBIfam" id="TIGR01699">
    <property type="entry name" value="XAPA"/>
    <property type="match status" value="1"/>
</dbReference>
<gene>
    <name evidence="7" type="primary">xapA</name>
    <name evidence="7" type="ORF">K0625_14405</name>
</gene>
<evidence type="ECO:0000256" key="4">
    <source>
        <dbReference type="ARBA" id="ARBA00022679"/>
    </source>
</evidence>
<dbReference type="RefSeq" id="WP_220110327.1">
    <property type="nucleotide sequence ID" value="NZ_JAHZST010000010.1"/>
</dbReference>
<keyword evidence="8" id="KW-1185">Reference proteome</keyword>
<dbReference type="InterPro" id="IPR018099">
    <property type="entry name" value="Purine_phosphorylase-2_CS"/>
</dbReference>
<evidence type="ECO:0000313" key="7">
    <source>
        <dbReference type="EMBL" id="MBW8184854.1"/>
    </source>
</evidence>
<evidence type="ECO:0000256" key="1">
    <source>
        <dbReference type="ARBA" id="ARBA00005058"/>
    </source>
</evidence>
<dbReference type="NCBIfam" id="NF006054">
    <property type="entry name" value="PRK08202.1"/>
    <property type="match status" value="1"/>
</dbReference>
<protein>
    <recommendedName>
        <fullName evidence="5">Purine nucleoside phosphorylase</fullName>
        <ecNumber evidence="5">2.4.2.1</ecNumber>
    </recommendedName>
    <alternativeName>
        <fullName evidence="5">Inosine-guanosine phosphorylase</fullName>
    </alternativeName>
</protein>
<dbReference type="PROSITE" id="PS01240">
    <property type="entry name" value="PNP_MTAP_2"/>
    <property type="match status" value="1"/>
</dbReference>
<keyword evidence="3 5" id="KW-0328">Glycosyltransferase</keyword>
<comment type="function">
    <text evidence="5">The purine nucleoside phosphorylases catalyze the phosphorolytic breakdown of the N-glycosidic bond in the beta-(deoxy)ribonucleoside molecules, with the formation of the corresponding free purine bases and pentose-1-phosphate.</text>
</comment>
<organism evidence="7 8">
    <name type="scientific">Shewanella nanhaiensis</name>
    <dbReference type="NCBI Taxonomy" id="2864872"/>
    <lineage>
        <taxon>Bacteria</taxon>
        <taxon>Pseudomonadati</taxon>
        <taxon>Pseudomonadota</taxon>
        <taxon>Gammaproteobacteria</taxon>
        <taxon>Alteromonadales</taxon>
        <taxon>Shewanellaceae</taxon>
        <taxon>Shewanella</taxon>
    </lineage>
</organism>
<comment type="pathway">
    <text evidence="1 5">Purine metabolism; purine nucleoside salvage.</text>
</comment>
<dbReference type="InterPro" id="IPR011268">
    <property type="entry name" value="Purine_phosphorylase"/>
</dbReference>
<dbReference type="PANTHER" id="PTHR11904:SF9">
    <property type="entry name" value="PURINE NUCLEOSIDE PHOSPHORYLASE-RELATED"/>
    <property type="match status" value="1"/>
</dbReference>
<dbReference type="CDD" id="cd09009">
    <property type="entry name" value="PNP-EcPNPII_like"/>
    <property type="match status" value="1"/>
</dbReference>
<evidence type="ECO:0000256" key="2">
    <source>
        <dbReference type="ARBA" id="ARBA00006751"/>
    </source>
</evidence>
<dbReference type="EMBL" id="JAHZST010000010">
    <property type="protein sequence ID" value="MBW8184854.1"/>
    <property type="molecule type" value="Genomic_DNA"/>
</dbReference>
<feature type="domain" description="Nucleoside phosphorylase" evidence="6">
    <location>
        <begin position="24"/>
        <end position="271"/>
    </location>
</feature>
<keyword evidence="4 5" id="KW-0808">Transferase</keyword>
<dbReference type="NCBIfam" id="TIGR01697">
    <property type="entry name" value="PNPH-PUNA-XAPA"/>
    <property type="match status" value="1"/>
</dbReference>
<dbReference type="InterPro" id="IPR010943">
    <property type="entry name" value="Xanthosine_phosphorylase"/>
</dbReference>
<evidence type="ECO:0000313" key="8">
    <source>
        <dbReference type="Proteomes" id="UP001195963"/>
    </source>
</evidence>
<dbReference type="Gene3D" id="3.40.50.1580">
    <property type="entry name" value="Nucleoside phosphorylase domain"/>
    <property type="match status" value="1"/>
</dbReference>
<evidence type="ECO:0000256" key="3">
    <source>
        <dbReference type="ARBA" id="ARBA00022676"/>
    </source>
</evidence>
<name>A0ABS7E590_9GAMM</name>
<comment type="similarity">
    <text evidence="2 5">Belongs to the PNP/MTAP phosphorylase family.</text>
</comment>
<dbReference type="InterPro" id="IPR035994">
    <property type="entry name" value="Nucleoside_phosphorylase_sf"/>
</dbReference>
<dbReference type="PANTHER" id="PTHR11904">
    <property type="entry name" value="METHYLTHIOADENOSINE/PURINE NUCLEOSIDE PHOSPHORYLASE"/>
    <property type="match status" value="1"/>
</dbReference>
<dbReference type="PIRSF" id="PIRSF000477">
    <property type="entry name" value="PurNPase"/>
    <property type="match status" value="1"/>
</dbReference>
<comment type="caution">
    <text evidence="7">The sequence shown here is derived from an EMBL/GenBank/DDBJ whole genome shotgun (WGS) entry which is preliminary data.</text>
</comment>
<dbReference type="SUPFAM" id="SSF53167">
    <property type="entry name" value="Purine and uridine phosphorylases"/>
    <property type="match status" value="1"/>
</dbReference>
<sequence>MIFDPVDNALTTISTYKPNFSPKAAFILGSGLGSLADNLKEKVSIAYDKLDGFPVSTVEGHCGELVLGLMNGIEVVCMKGRGHYYEHQSMKVMTNPIRTCKRLGCEFVVITNAAGSLRPNSIDVGSLVIFNDHINTMPGTPMTGQNDENYGPRFFSLANAYDSSLRMETLEVAKRENIHLNEGVFVSYSGPNFETAAEIRMMQLIGGDVVGMSVVPEVISAAHCGLPVLAICAITNMAEGLGDEALSHAHTLESAKLAQNDFIRLLTAFVESHFSLPIEAKA</sequence>
<proteinExistence type="inferred from homology"/>
<dbReference type="EC" id="2.4.2.1" evidence="5"/>
<evidence type="ECO:0000256" key="5">
    <source>
        <dbReference type="PIRNR" id="PIRNR000477"/>
    </source>
</evidence>
<reference evidence="7 8" key="1">
    <citation type="submission" date="2021-07" db="EMBL/GenBank/DDBJ databases">
        <title>Shewanella sp. nov, isolated from SCS.</title>
        <authorList>
            <person name="Cao W.R."/>
        </authorList>
    </citation>
    <scope>NUCLEOTIDE SEQUENCE [LARGE SCALE GENOMIC DNA]</scope>
    <source>
        <strain evidence="7 8">NR704-98</strain>
    </source>
</reference>